<dbReference type="GO" id="GO:0008168">
    <property type="term" value="F:methyltransferase activity"/>
    <property type="evidence" value="ECO:0007669"/>
    <property type="project" value="UniProtKB-KW"/>
</dbReference>
<dbReference type="InterPro" id="IPR016718">
    <property type="entry name" value="rRNA_m1G-MeTrfase_A_prd"/>
</dbReference>
<dbReference type="GO" id="GO:0046872">
    <property type="term" value="F:metal ion binding"/>
    <property type="evidence" value="ECO:0007669"/>
    <property type="project" value="UniProtKB-KW"/>
</dbReference>
<evidence type="ECO:0000256" key="2">
    <source>
        <dbReference type="PIRSR" id="PIRSR018249-2"/>
    </source>
</evidence>
<dbReference type="InterPro" id="IPR029063">
    <property type="entry name" value="SAM-dependent_MTases_sf"/>
</dbReference>
<dbReference type="CDD" id="cd02440">
    <property type="entry name" value="AdoMet_MTases"/>
    <property type="match status" value="1"/>
</dbReference>
<evidence type="ECO:0000313" key="5">
    <source>
        <dbReference type="EMBL" id="TDQ34594.1"/>
    </source>
</evidence>
<dbReference type="Pfam" id="PF21302">
    <property type="entry name" value="Zn_ribbon_RlmA"/>
    <property type="match status" value="1"/>
</dbReference>
<dbReference type="InterPro" id="IPR048647">
    <property type="entry name" value="RlmA_N"/>
</dbReference>
<keyword evidence="5" id="KW-0489">Methyltransferase</keyword>
<reference evidence="5 6" key="1">
    <citation type="submission" date="2019-03" db="EMBL/GenBank/DDBJ databases">
        <title>Genomic Encyclopedia of Type Strains, Phase IV (KMG-IV): sequencing the most valuable type-strain genomes for metagenomic binning, comparative biology and taxonomic classification.</title>
        <authorList>
            <person name="Goeker M."/>
        </authorList>
    </citation>
    <scope>NUCLEOTIDE SEQUENCE [LARGE SCALE GENOMIC DNA]</scope>
    <source>
        <strain evidence="5 6">DSM 28697</strain>
    </source>
</reference>
<dbReference type="PANTHER" id="PTHR43460:SF1">
    <property type="entry name" value="METHYLTRANSFERASE TYPE 11 DOMAIN-CONTAINING PROTEIN"/>
    <property type="match status" value="1"/>
</dbReference>
<keyword evidence="5" id="KW-0808">Transferase</keyword>
<proteinExistence type="predicted"/>
<feature type="binding site" evidence="1">
    <location>
        <position position="40"/>
    </location>
    <ligand>
        <name>Zn(2+)</name>
        <dbReference type="ChEBI" id="CHEBI:29105"/>
    </ligand>
</feature>
<dbReference type="Proteomes" id="UP000295632">
    <property type="component" value="Unassembled WGS sequence"/>
</dbReference>
<feature type="binding site" evidence="2">
    <location>
        <position position="83"/>
    </location>
    <ligand>
        <name>S-adenosyl-L-methionine</name>
        <dbReference type="ChEBI" id="CHEBI:59789"/>
    </ligand>
</feature>
<keyword evidence="2" id="KW-0949">S-adenosyl-L-methionine</keyword>
<feature type="domain" description="Methyltransferase" evidence="3">
    <location>
        <begin position="107"/>
        <end position="195"/>
    </location>
</feature>
<evidence type="ECO:0000259" key="4">
    <source>
        <dbReference type="Pfam" id="PF21302"/>
    </source>
</evidence>
<sequence length="296" mass="33315">MVHENKHVKNARYVRTVESMFACPVCRASMKVVHYQSLICSNHHTFDFAKRGYINFMNQPVNTKYSKGLFEARRKLMTEEAFFEPLSHAIASAIHAHVAKPKKTSSILDMGCGEGTLLSTICNKVSSRGIRDVIGAGSDISKAGIAMASKNYSDKVWTVADIANPPFKESQFDVILSILSPSNYAECNRLLRTGGIVVKVVPRSGYLKEIREVLFHKATKKYSNEATLERFSKHFQVAEHFRLCYTTRLNPASMKWLVQMTPLTWSLTEEKEMSLAEEISNQITVDLDVMIGISPK</sequence>
<protein>
    <submittedName>
        <fullName evidence="5">23S rRNA m(1)G-748 methyltransferase</fullName>
    </submittedName>
</protein>
<feature type="binding site" evidence="1">
    <location>
        <position position="23"/>
    </location>
    <ligand>
        <name>Zn(2+)</name>
        <dbReference type="ChEBI" id="CHEBI:29105"/>
    </ligand>
</feature>
<dbReference type="EMBL" id="SNYJ01000024">
    <property type="protein sequence ID" value="TDQ34594.1"/>
    <property type="molecule type" value="Genomic_DNA"/>
</dbReference>
<dbReference type="InterPro" id="IPR052939">
    <property type="entry name" value="23S_rRNA_MeTrnsfrase_RlmA"/>
</dbReference>
<dbReference type="PIRSF" id="PIRSF018249">
    <property type="entry name" value="MyrA_prd"/>
    <property type="match status" value="1"/>
</dbReference>
<feature type="binding site" evidence="2">
    <location>
        <begin position="114"/>
        <end position="115"/>
    </location>
    <ligand>
        <name>S-adenosyl-L-methionine</name>
        <dbReference type="ChEBI" id="CHEBI:59789"/>
    </ligand>
</feature>
<dbReference type="SUPFAM" id="SSF53335">
    <property type="entry name" value="S-adenosyl-L-methionine-dependent methyltransferases"/>
    <property type="match status" value="1"/>
</dbReference>
<dbReference type="Pfam" id="PF13649">
    <property type="entry name" value="Methyltransf_25"/>
    <property type="match status" value="1"/>
</dbReference>
<feature type="binding site" evidence="2">
    <location>
        <position position="206"/>
    </location>
    <ligand>
        <name>S-adenosyl-L-methionine</name>
        <dbReference type="ChEBI" id="CHEBI:59789"/>
    </ligand>
</feature>
<evidence type="ECO:0000259" key="3">
    <source>
        <dbReference type="Pfam" id="PF13649"/>
    </source>
</evidence>
<dbReference type="AlphaFoldDB" id="A0A4R6TUU3"/>
<dbReference type="PANTHER" id="PTHR43460">
    <property type="entry name" value="METHYLTRANSFERASE"/>
    <property type="match status" value="1"/>
</dbReference>
<evidence type="ECO:0000313" key="6">
    <source>
        <dbReference type="Proteomes" id="UP000295632"/>
    </source>
</evidence>
<dbReference type="GO" id="GO:0032259">
    <property type="term" value="P:methylation"/>
    <property type="evidence" value="ECO:0007669"/>
    <property type="project" value="UniProtKB-KW"/>
</dbReference>
<dbReference type="InterPro" id="IPR041698">
    <property type="entry name" value="Methyltransf_25"/>
</dbReference>
<keyword evidence="1" id="KW-0479">Metal-binding</keyword>
<feature type="binding site" evidence="1">
    <location>
        <position position="26"/>
    </location>
    <ligand>
        <name>Zn(2+)</name>
        <dbReference type="ChEBI" id="CHEBI:29105"/>
    </ligand>
</feature>
<name>A0A4R6TUU3_9BACI</name>
<keyword evidence="6" id="KW-1185">Reference proteome</keyword>
<feature type="binding site" evidence="1">
    <location>
        <position position="44"/>
    </location>
    <ligand>
        <name>Zn(2+)</name>
        <dbReference type="ChEBI" id="CHEBI:29105"/>
    </ligand>
</feature>
<dbReference type="RefSeq" id="WP_133582104.1">
    <property type="nucleotide sequence ID" value="NZ_SNYJ01000024.1"/>
</dbReference>
<organism evidence="5 6">
    <name type="scientific">Aureibacillus halotolerans</name>
    <dbReference type="NCBI Taxonomy" id="1508390"/>
    <lineage>
        <taxon>Bacteria</taxon>
        <taxon>Bacillati</taxon>
        <taxon>Bacillota</taxon>
        <taxon>Bacilli</taxon>
        <taxon>Bacillales</taxon>
        <taxon>Bacillaceae</taxon>
        <taxon>Aureibacillus</taxon>
    </lineage>
</organism>
<accession>A0A4R6TUU3</accession>
<dbReference type="Gene3D" id="3.40.50.150">
    <property type="entry name" value="Vaccinia Virus protein VP39"/>
    <property type="match status" value="1"/>
</dbReference>
<dbReference type="OrthoDB" id="5522265at2"/>
<keyword evidence="1" id="KW-0862">Zinc</keyword>
<gene>
    <name evidence="5" type="ORF">EV213_12412</name>
</gene>
<feature type="domain" description="23S rRNA (guanine(745)-N(1))-methyltransferase N-terminal" evidence="4">
    <location>
        <begin position="21"/>
        <end position="67"/>
    </location>
</feature>
<evidence type="ECO:0000256" key="1">
    <source>
        <dbReference type="PIRSR" id="PIRSR018249-1"/>
    </source>
</evidence>
<comment type="caution">
    <text evidence="5">The sequence shown here is derived from an EMBL/GenBank/DDBJ whole genome shotgun (WGS) entry which is preliminary data.</text>
</comment>